<dbReference type="EMBL" id="CP015118">
    <property type="protein sequence ID" value="ARN23064.1"/>
    <property type="molecule type" value="Genomic_DNA"/>
</dbReference>
<dbReference type="STRING" id="946333.A4W93_25875"/>
<organism evidence="1 2">
    <name type="scientific">Piscinibacter gummiphilus</name>
    <dbReference type="NCBI Taxonomy" id="946333"/>
    <lineage>
        <taxon>Bacteria</taxon>
        <taxon>Pseudomonadati</taxon>
        <taxon>Pseudomonadota</taxon>
        <taxon>Betaproteobacteria</taxon>
        <taxon>Burkholderiales</taxon>
        <taxon>Sphaerotilaceae</taxon>
        <taxon>Piscinibacter</taxon>
    </lineage>
</organism>
<name>A0A1W6LFL0_9BURK</name>
<evidence type="ECO:0000313" key="2">
    <source>
        <dbReference type="Proteomes" id="UP000193427"/>
    </source>
</evidence>
<protein>
    <submittedName>
        <fullName evidence="1">Uncharacterized protein</fullName>
    </submittedName>
</protein>
<dbReference type="KEGG" id="rgu:A4W93_25875"/>
<sequence>MNTMLAPRIGFPLVPRDAWAVAGGVLAFLAAVSLAPDTAYAQDVAAIPAASGETMNSLLGRIAPATLAAAPRLTVEHERVLDDERAPSSRTGLDAYGRPLVELGGVTYRWWVSRGASNFGVGVGALGYVVPPTEPGGAQALAYSSSVLTLGWRYQVDDHSTVFADASGARRFDADTNDRYSTKVGVAWKARSNKFGLDGASRSVAFQLDSGYKMSLRVRRNGVGLYVKGQF</sequence>
<accession>A0A1W6LFL0</accession>
<evidence type="ECO:0000313" key="1">
    <source>
        <dbReference type="EMBL" id="ARN23064.1"/>
    </source>
</evidence>
<gene>
    <name evidence="1" type="ORF">A4W93_25875</name>
</gene>
<keyword evidence="2" id="KW-1185">Reference proteome</keyword>
<dbReference type="AlphaFoldDB" id="A0A1W6LFL0"/>
<dbReference type="Proteomes" id="UP000193427">
    <property type="component" value="Chromosome"/>
</dbReference>
<proteinExistence type="predicted"/>
<dbReference type="RefSeq" id="WP_085753378.1">
    <property type="nucleotide sequence ID" value="NZ_BSPR01000015.1"/>
</dbReference>
<reference evidence="1 2" key="1">
    <citation type="submission" date="2016-04" db="EMBL/GenBank/DDBJ databases">
        <title>Complete genome sequence of natural rubber-degrading, novel Gram-negative bacterium, Rhizobacter gummiphilus strain NS21.</title>
        <authorList>
            <person name="Tabata M."/>
            <person name="Kasai D."/>
            <person name="Fukuda M."/>
        </authorList>
    </citation>
    <scope>NUCLEOTIDE SEQUENCE [LARGE SCALE GENOMIC DNA]</scope>
    <source>
        <strain evidence="1 2">NS21</strain>
    </source>
</reference>
<dbReference type="OrthoDB" id="9156637at2"/>